<keyword evidence="3" id="KW-0963">Cytoplasm</keyword>
<accession>A0ABQ0MH81</accession>
<evidence type="ECO:0000256" key="4">
    <source>
        <dbReference type="ARBA" id="ARBA00023069"/>
    </source>
</evidence>
<dbReference type="NCBIfam" id="NF012200">
    <property type="entry name" value="choice_anch_D"/>
    <property type="match status" value="6"/>
</dbReference>
<evidence type="ECO:0000313" key="9">
    <source>
        <dbReference type="EMBL" id="GAW66446.1"/>
    </source>
</evidence>
<evidence type="ECO:0000259" key="7">
    <source>
        <dbReference type="Pfam" id="PF15780"/>
    </source>
</evidence>
<evidence type="ECO:0000256" key="5">
    <source>
        <dbReference type="ARBA" id="ARBA00023273"/>
    </source>
</evidence>
<evidence type="ECO:0000256" key="1">
    <source>
        <dbReference type="ARBA" id="ARBA00004138"/>
    </source>
</evidence>
<dbReference type="InterPro" id="IPR053879">
    <property type="entry name" value="HYDIN_VesB_CFA65-like_Ig"/>
</dbReference>
<evidence type="ECO:0000256" key="3">
    <source>
        <dbReference type="ARBA" id="ARBA00022490"/>
    </source>
</evidence>
<feature type="domain" description="HYDIN/VesB/CFA65-like Ig-like" evidence="8">
    <location>
        <begin position="1314"/>
        <end position="1411"/>
    </location>
</feature>
<dbReference type="SUPFAM" id="SSF49503">
    <property type="entry name" value="Cupredoxins"/>
    <property type="match status" value="2"/>
</dbReference>
<dbReference type="InterPro" id="IPR013783">
    <property type="entry name" value="Ig-like_fold"/>
</dbReference>
<evidence type="ECO:0000313" key="10">
    <source>
        <dbReference type="Proteomes" id="UP000194153"/>
    </source>
</evidence>
<reference evidence="10" key="2">
    <citation type="submission" date="2017-05" db="EMBL/GenBank/DDBJ databases">
        <title>Draft genome sequence of Geobacter pelophilus, a iron(III)-reducing bacteria.</title>
        <authorList>
            <person name="Aoyagi T."/>
            <person name="Koike H."/>
            <person name="Morita T."/>
            <person name="Sato Y."/>
            <person name="Habe H."/>
            <person name="Hori T."/>
        </authorList>
    </citation>
    <scope>NUCLEOTIDE SEQUENCE [LARGE SCALE GENOMIC DNA]</scope>
    <source>
        <strain evidence="10">Drf2</strain>
    </source>
</reference>
<comment type="caution">
    <text evidence="9">The sequence shown here is derived from an EMBL/GenBank/DDBJ whole genome shotgun (WGS) entry which is preliminary data.</text>
</comment>
<keyword evidence="5" id="KW-0966">Cell projection</keyword>
<evidence type="ECO:0000259" key="8">
    <source>
        <dbReference type="Pfam" id="PF22544"/>
    </source>
</evidence>
<keyword evidence="10" id="KW-1185">Reference proteome</keyword>
<organism evidence="9 10">
    <name type="scientific">Geoanaerobacter pelophilus</name>
    <dbReference type="NCBI Taxonomy" id="60036"/>
    <lineage>
        <taxon>Bacteria</taxon>
        <taxon>Pseudomonadati</taxon>
        <taxon>Thermodesulfobacteriota</taxon>
        <taxon>Desulfuromonadia</taxon>
        <taxon>Geobacterales</taxon>
        <taxon>Geobacteraceae</taxon>
        <taxon>Geoanaerobacter</taxon>
    </lineage>
</organism>
<evidence type="ECO:0000256" key="6">
    <source>
        <dbReference type="SAM" id="SignalP"/>
    </source>
</evidence>
<dbReference type="InterPro" id="IPR031549">
    <property type="entry name" value="ASH"/>
</dbReference>
<keyword evidence="4" id="KW-0969">Cilium</keyword>
<dbReference type="CDD" id="cd13844">
    <property type="entry name" value="CuRO_1_BOD_CotA_like"/>
    <property type="match status" value="1"/>
</dbReference>
<comment type="subcellular location">
    <subcellularLocation>
        <location evidence="1">Cell projection</location>
        <location evidence="1">Cilium</location>
    </subcellularLocation>
    <subcellularLocation>
        <location evidence="2">Cytoplasm</location>
    </subcellularLocation>
</comment>
<dbReference type="InterPro" id="IPR008972">
    <property type="entry name" value="Cupredoxin"/>
</dbReference>
<dbReference type="Proteomes" id="UP000194153">
    <property type="component" value="Unassembled WGS sequence"/>
</dbReference>
<evidence type="ECO:0000256" key="2">
    <source>
        <dbReference type="ARBA" id="ARBA00004496"/>
    </source>
</evidence>
<dbReference type="PANTHER" id="PTHR48267">
    <property type="entry name" value="CUPREDOXIN SUPERFAMILY PROTEIN"/>
    <property type="match status" value="1"/>
</dbReference>
<feature type="domain" description="Abnormal spindle-like microcephaly-associated protein ASH" evidence="7">
    <location>
        <begin position="1422"/>
        <end position="1511"/>
    </location>
</feature>
<feature type="signal peptide" evidence="6">
    <location>
        <begin position="1"/>
        <end position="36"/>
    </location>
</feature>
<dbReference type="Gene3D" id="2.60.40.420">
    <property type="entry name" value="Cupredoxins - blue copper proteins"/>
    <property type="match status" value="3"/>
</dbReference>
<dbReference type="Gene3D" id="2.60.40.10">
    <property type="entry name" value="Immunoglobulins"/>
    <property type="match status" value="6"/>
</dbReference>
<dbReference type="Pfam" id="PF22544">
    <property type="entry name" value="HYDIN_VesB_CFA65-like_Ig"/>
    <property type="match status" value="1"/>
</dbReference>
<name>A0ABQ0MH81_9BACT</name>
<dbReference type="PANTHER" id="PTHR48267:SF1">
    <property type="entry name" value="BILIRUBIN OXIDASE"/>
    <property type="match status" value="1"/>
</dbReference>
<sequence length="1745" mass="181943">MKCFQEEKFMSRRFLQHICLAFAAAVLFLGTGTAQAAPYTAPGYTPDYYETPNWANSPPLRKFVDTLPGLDAGAKNNLGQYLPVAIPDTTSYPGSDYYELELDEYSEQMHSDLPPTKLRGYRQVNTTDPNVSSFHYLGPLIIATKDRPVRVKFINALPNGSAGDLFLPVDTTIMGSGEGPNCAPADPMDPMGPMTCEMYTQNRGDLHLHGGRTPWISDGTPHQWITPAGEATNYKQGVSVVNVPDMWFKADGTMITEATFPGSNCAGSTTCAEPGATNNPGDGAQTYYWTNQQSSRLMFYHDHSYGITRLNVYVGEAAGYLLQDDVEKALVEGGTVNGRTFKAGTIPADQIPLIIQDKTFVDGDPASPTYVKKTDPLWNWGTGPLAANPNAKGVYEREASTGDLWWPHVYMPAENPFNPDLSGMNSYGRWFYGPWFYPATPVCGDNGAQLPMCIAKGPVANPYYDPTCDPAVTGFCQPPLIPGTPDTSWGAEAFLDTMVVNGTAYPKLAVDPKPYRLRILNAAHDRFLNLQLYQADTNVPKGCPTCADNSEVKMVPALEMPAYPNWPADAREGGVPDPALRGPAFIQVGSEGGLLPAPVVLPNQPVSWNLDPTTFNFGNVNGGTLIMGPAERADVIVDFSKYAGKTLILYNDAPTAFPALVPQYNYYTGAPDRTDMGGIAGTPVGFGPNIRTVMQIVVSGSGGSAPPDDYNPAMLTELQNAFKTTPTEAGAFSLSQDPIIVGQTAYNETYNKLFPATWPNWGVSRITDTSISFKQPDGTLMENFPMMPKAIHDEMGASFDEFGRMAAKLGLELPFTNAATANFVLQNYVDPVTEHLTPGGMQVWKISHNGVDSHPIHFHLFDVQILNRVGWDGIIRLPDANELGWKDTIRVSPLEDTIVALRPVTPQVPFPLPDSIRPLNPSVPIGSDMGFSQSDPKNGGNLGGAMVNQMYNFGHEYVWHCHILSHEENDMMRPMSFLVPPAAPATLAAVNNGPNVDVSFKDNSASETSFELQISNDPSFQAGVTTQPVAASVPASKFGETMQVSVNPALGTYYRVQAIDDYTPAAPASYTPDWKAATSRSSWSNIATVAAIPIALTSPASLAFGNQPFGTASAGKTVTLENGGRSDLAIASVTLAGANPGEFAVSANNCGATLAPAATCSISVTFKPTVAAAASASLTVNSDDPARPALAVPVSGTGIASALATLSPLQLVFDPQPVATTSAAKTISLSNTGNQDLAVSAIRLTGGTVADFNVTHDCPVTLTPAASCTISVTATPSRAGTILADLAIDTLSPAAATSVIPLSVTGTAPIAVANPAALDFGSQFAKSASLPKQVVISNAGTAPLTVSGIGFAGTNTGDFSQTSNCGSAPIAVGASCSVDVSFTPQGLGSRTAALAVATSDPATPLVSVALAGTGVAPVASVTPTTLSYGNVLVNTASLSQTVTVSNASSTTALQISGITLTGADPTHFTLASSCGASVAPGGSCSVAVSFTPLAEGAKSAALTVVSNDPFNGTPAGTFSVPLTGLGTTITLSSQALYFGPQVLNNSSSSQVVSILNTSDLPMTISNIALTGANPGDFTQTNNCPASLNGGRSCTINIRFRPTAPGARSASLSIFDSAAGSPQSIPISGTGLLGPAATLSPTSINFGNVTRGSTSQAQTITLTSSGGVPLKISSITLGGDSPGSFTLVNNDCPIGALGLASGSSCTVSVAFAPNRGTGSRQATVNFTDNANNGTSTQRVTLVGVAQ</sequence>
<dbReference type="Pfam" id="PF15780">
    <property type="entry name" value="ASH"/>
    <property type="match status" value="2"/>
</dbReference>
<dbReference type="EMBL" id="BDQG01000001">
    <property type="protein sequence ID" value="GAW66446.1"/>
    <property type="molecule type" value="Genomic_DNA"/>
</dbReference>
<dbReference type="InterPro" id="IPR045087">
    <property type="entry name" value="Cu-oxidase_fam"/>
</dbReference>
<feature type="chain" id="PRO_5046571806" evidence="6">
    <location>
        <begin position="37"/>
        <end position="1745"/>
    </location>
</feature>
<keyword evidence="6" id="KW-0732">Signal</keyword>
<reference evidence="9 10" key="1">
    <citation type="submission" date="2017-04" db="EMBL/GenBank/DDBJ databases">
        <authorList>
            <consortium name="Geobacter pelophilus Genome Sequencing"/>
            <person name="Aoyagi T."/>
            <person name="Koike H."/>
            <person name="Hori T."/>
        </authorList>
    </citation>
    <scope>NUCLEOTIDE SEQUENCE [LARGE SCALE GENOMIC DNA]</scope>
    <source>
        <strain evidence="9 10">Drf2</strain>
    </source>
</reference>
<proteinExistence type="predicted"/>
<feature type="domain" description="Abnormal spindle-like microcephaly-associated protein ASH" evidence="7">
    <location>
        <begin position="1098"/>
        <end position="1187"/>
    </location>
</feature>
<protein>
    <submittedName>
        <fullName evidence="9">Laccase family multicopper oxidase</fullName>
    </submittedName>
</protein>
<gene>
    <name evidence="9" type="ORF">GPEL0_01r1820</name>
</gene>